<dbReference type="InterPro" id="IPR034660">
    <property type="entry name" value="DinB/YfiT-like"/>
</dbReference>
<proteinExistence type="predicted"/>
<reference evidence="2 3" key="1">
    <citation type="submission" date="2016-10" db="EMBL/GenBank/DDBJ databases">
        <authorList>
            <person name="Varghese N."/>
            <person name="Submissions S."/>
        </authorList>
    </citation>
    <scope>NUCLEOTIDE SEQUENCE [LARGE SCALE GENOMIC DNA]</scope>
    <source>
        <strain evidence="2 3">Mar_2010_102</strain>
    </source>
</reference>
<organism evidence="2 3">
    <name type="scientific">Christiangramia echinicola</name>
    <dbReference type="NCBI Taxonomy" id="279359"/>
    <lineage>
        <taxon>Bacteria</taxon>
        <taxon>Pseudomonadati</taxon>
        <taxon>Bacteroidota</taxon>
        <taxon>Flavobacteriia</taxon>
        <taxon>Flavobacteriales</taxon>
        <taxon>Flavobacteriaceae</taxon>
        <taxon>Christiangramia</taxon>
    </lineage>
</organism>
<accession>A0A1H1S4I7</accession>
<dbReference type="Gene3D" id="1.20.120.450">
    <property type="entry name" value="dinb family like domain"/>
    <property type="match status" value="1"/>
</dbReference>
<dbReference type="Pfam" id="PF12867">
    <property type="entry name" value="DinB_2"/>
    <property type="match status" value="1"/>
</dbReference>
<dbReference type="AlphaFoldDB" id="A0A1H1S4I7"/>
<feature type="domain" description="DinB-like" evidence="1">
    <location>
        <begin position="32"/>
        <end position="164"/>
    </location>
</feature>
<dbReference type="EMBL" id="LT629745">
    <property type="protein sequence ID" value="SDS42864.1"/>
    <property type="molecule type" value="Genomic_DNA"/>
</dbReference>
<dbReference type="InterPro" id="IPR024775">
    <property type="entry name" value="DinB-like"/>
</dbReference>
<name>A0A1H1S4I7_9FLAO</name>
<gene>
    <name evidence="2" type="ORF">SAMN04488552_3136</name>
</gene>
<sequence length="172" mass="20023">MKKAQLTKGEFGEFYSGYIDRLDDEAELIASLENNTSEMVEFLKSIPSEKWNFRYKPEKWSIKEMVQHIIDTERIFQYRALCFARNEQNPLPGFDHDLYVLNSGGDNRSASELIEEFKIVRQSGIFLYKSFTDLMLKIIGNMNDVNTSARAIGFIMIGHAKHHKDIISNRYL</sequence>
<dbReference type="STRING" id="1250231.SAMN04488552_3136"/>
<evidence type="ECO:0000259" key="1">
    <source>
        <dbReference type="Pfam" id="PF12867"/>
    </source>
</evidence>
<evidence type="ECO:0000313" key="2">
    <source>
        <dbReference type="EMBL" id="SDS42864.1"/>
    </source>
</evidence>
<dbReference type="RefSeq" id="WP_089663655.1">
    <property type="nucleotide sequence ID" value="NZ_LT629745.1"/>
</dbReference>
<keyword evidence="3" id="KW-1185">Reference proteome</keyword>
<dbReference type="SUPFAM" id="SSF109854">
    <property type="entry name" value="DinB/YfiT-like putative metalloenzymes"/>
    <property type="match status" value="1"/>
</dbReference>
<dbReference type="Proteomes" id="UP000198858">
    <property type="component" value="Chromosome I"/>
</dbReference>
<evidence type="ECO:0000313" key="3">
    <source>
        <dbReference type="Proteomes" id="UP000198858"/>
    </source>
</evidence>
<protein>
    <submittedName>
        <fullName evidence="2">DinB superfamily protein</fullName>
    </submittedName>
</protein>